<keyword evidence="4" id="KW-1185">Reference proteome</keyword>
<evidence type="ECO:0000313" key="3">
    <source>
        <dbReference type="EMBL" id="MBC2666611.1"/>
    </source>
</evidence>
<keyword evidence="1" id="KW-1133">Transmembrane helix</keyword>
<reference evidence="3 4" key="1">
    <citation type="submission" date="2020-08" db="EMBL/GenBank/DDBJ databases">
        <title>The genome sequence of type strain Novosphingobium flavum NBRC 111647.</title>
        <authorList>
            <person name="Liu Y."/>
        </authorList>
    </citation>
    <scope>NUCLEOTIDE SEQUENCE [LARGE SCALE GENOMIC DNA]</scope>
    <source>
        <strain evidence="3 4">NBRC 111647</strain>
    </source>
</reference>
<sequence>MASESIAGSESHNRYVTLDGMRGVAAVVVAVFHFHGELAPSGYLAVDFFFALSGFVLWKNYAPRFERSGLTTGAFLLCRFIRLYPLFLLGAAFGFIFALQGYLRHSDGAASAPDLVASAIFNIFMLPAPFGRVLYPLNPPAWSLFYELLANAALCAVLVRVRYATSILILCIAAIGLILLDLYNGSLGGGDEWSTTITAIFRTVFSFTAGVVLARSTASLSSCFLS</sequence>
<feature type="domain" description="Acyltransferase 3" evidence="2">
    <location>
        <begin position="17"/>
        <end position="216"/>
    </location>
</feature>
<keyword evidence="1" id="KW-0472">Membrane</keyword>
<dbReference type="AlphaFoldDB" id="A0A7X1KMG4"/>
<feature type="transmembrane region" description="Helical" evidence="1">
    <location>
        <begin position="43"/>
        <end position="61"/>
    </location>
</feature>
<evidence type="ECO:0000256" key="1">
    <source>
        <dbReference type="SAM" id="Phobius"/>
    </source>
</evidence>
<proteinExistence type="predicted"/>
<feature type="transmembrane region" description="Helical" evidence="1">
    <location>
        <begin position="195"/>
        <end position="214"/>
    </location>
</feature>
<keyword evidence="1" id="KW-0812">Transmembrane</keyword>
<dbReference type="PANTHER" id="PTHR23028">
    <property type="entry name" value="ACETYLTRANSFERASE"/>
    <property type="match status" value="1"/>
</dbReference>
<feature type="transmembrane region" description="Helical" evidence="1">
    <location>
        <begin position="166"/>
        <end position="183"/>
    </location>
</feature>
<dbReference type="EMBL" id="JACLAW010000010">
    <property type="protein sequence ID" value="MBC2666611.1"/>
    <property type="molecule type" value="Genomic_DNA"/>
</dbReference>
<evidence type="ECO:0000259" key="2">
    <source>
        <dbReference type="Pfam" id="PF01757"/>
    </source>
</evidence>
<comment type="caution">
    <text evidence="3">The sequence shown here is derived from an EMBL/GenBank/DDBJ whole genome shotgun (WGS) entry which is preliminary data.</text>
</comment>
<feature type="transmembrane region" description="Helical" evidence="1">
    <location>
        <begin position="115"/>
        <end position="135"/>
    </location>
</feature>
<keyword evidence="3" id="KW-0808">Transferase</keyword>
<organism evidence="3 4">
    <name type="scientific">Novosphingobium flavum</name>
    <dbReference type="NCBI Taxonomy" id="1778672"/>
    <lineage>
        <taxon>Bacteria</taxon>
        <taxon>Pseudomonadati</taxon>
        <taxon>Pseudomonadota</taxon>
        <taxon>Alphaproteobacteria</taxon>
        <taxon>Sphingomonadales</taxon>
        <taxon>Sphingomonadaceae</taxon>
        <taxon>Novosphingobium</taxon>
    </lineage>
</organism>
<dbReference type="GO" id="GO:0016747">
    <property type="term" value="F:acyltransferase activity, transferring groups other than amino-acyl groups"/>
    <property type="evidence" value="ECO:0007669"/>
    <property type="project" value="InterPro"/>
</dbReference>
<accession>A0A7X1KMG4</accession>
<gene>
    <name evidence="3" type="ORF">H7F51_13890</name>
</gene>
<protein>
    <submittedName>
        <fullName evidence="3">Acyltransferase</fullName>
    </submittedName>
</protein>
<keyword evidence="3" id="KW-0012">Acyltransferase</keyword>
<dbReference type="Pfam" id="PF01757">
    <property type="entry name" value="Acyl_transf_3"/>
    <property type="match status" value="1"/>
</dbReference>
<evidence type="ECO:0000313" key="4">
    <source>
        <dbReference type="Proteomes" id="UP000566813"/>
    </source>
</evidence>
<feature type="transmembrane region" description="Helical" evidence="1">
    <location>
        <begin position="81"/>
        <end position="103"/>
    </location>
</feature>
<dbReference type="InterPro" id="IPR050879">
    <property type="entry name" value="Acyltransferase_3"/>
</dbReference>
<dbReference type="InterPro" id="IPR002656">
    <property type="entry name" value="Acyl_transf_3_dom"/>
</dbReference>
<name>A0A7X1KMG4_9SPHN</name>
<dbReference type="Proteomes" id="UP000566813">
    <property type="component" value="Unassembled WGS sequence"/>
</dbReference>
<dbReference type="PANTHER" id="PTHR23028:SF134">
    <property type="entry name" value="PUTATIVE (AFU_ORTHOLOGUE AFUA_4G08520)-RELATED"/>
    <property type="match status" value="1"/>
</dbReference>